<dbReference type="OrthoDB" id="503351at2"/>
<reference evidence="1 2" key="1">
    <citation type="submission" date="2007-03" db="EMBL/GenBank/DDBJ databases">
        <authorList>
            <person name="Stal L."/>
            <person name="Ferriera S."/>
            <person name="Johnson J."/>
            <person name="Kravitz S."/>
            <person name="Beeson K."/>
            <person name="Sutton G."/>
            <person name="Rogers Y.-H."/>
            <person name="Friedman R."/>
            <person name="Frazier M."/>
            <person name="Venter J.C."/>
        </authorList>
    </citation>
    <scope>NUCLEOTIDE SEQUENCE [LARGE SCALE GENOMIC DNA]</scope>
    <source>
        <strain evidence="1 2">CCY0110</strain>
    </source>
</reference>
<accession>A3IMZ1</accession>
<dbReference type="GO" id="GO:0009976">
    <property type="term" value="F:tocopherol cyclase activity"/>
    <property type="evidence" value="ECO:0007669"/>
    <property type="project" value="InterPro"/>
</dbReference>
<protein>
    <recommendedName>
        <fullName evidence="3">Tocopherol cyclase</fullName>
    </recommendedName>
</protein>
<sequence>MKIENCFFLQELLPNDQLWKTPHSSYHWDGSSQRFFEGWYYRVTLPQLGQSFAFMYSIDDPIGEKYYSGGAAQVLGENNNYLYRIFPDVKRFWASQKELALCHWKQDILTQKPQILDPIIFEATVTEGYQATATLNQGYIEDPMTKNYCRWYYDIKPIDGWGNRFSPQEATAGWLSFLPIFDPGWQVLMAHGWATGYIDWNGKKYEFNEVPAYSEKNWGHSFPSKWFWINCNSFQEESELSLTAAGGIRQVFNWQESVGIIGLHYQGKFYEFTRENSQLSWQIKPWGSWIIEGRNTEFSIKIEGKTDDIGNYVRVPTAEGLKFLCRDTTQGNLVIELYNNEGKLILKATSSLGGLEIGGSPWVQDWIYGK</sequence>
<keyword evidence="2" id="KW-1185">Reference proteome</keyword>
<dbReference type="Pfam" id="PF14249">
    <property type="entry name" value="Tocopherol_cycl"/>
    <property type="match status" value="1"/>
</dbReference>
<dbReference type="EMBL" id="AAXW01000008">
    <property type="protein sequence ID" value="EAZ92244.1"/>
    <property type="molecule type" value="Genomic_DNA"/>
</dbReference>
<evidence type="ECO:0008006" key="3">
    <source>
        <dbReference type="Google" id="ProtNLM"/>
    </source>
</evidence>
<comment type="caution">
    <text evidence="1">The sequence shown here is derived from an EMBL/GenBank/DDBJ whole genome shotgun (WGS) entry which is preliminary data.</text>
</comment>
<dbReference type="RefSeq" id="WP_008274753.1">
    <property type="nucleotide sequence ID" value="NZ_AAXW01000008.1"/>
</dbReference>
<evidence type="ECO:0000313" key="2">
    <source>
        <dbReference type="Proteomes" id="UP000003781"/>
    </source>
</evidence>
<gene>
    <name evidence="1" type="ORF">CY0110_25076</name>
</gene>
<proteinExistence type="predicted"/>
<dbReference type="Proteomes" id="UP000003781">
    <property type="component" value="Unassembled WGS sequence"/>
</dbReference>
<evidence type="ECO:0000313" key="1">
    <source>
        <dbReference type="EMBL" id="EAZ92244.1"/>
    </source>
</evidence>
<dbReference type="eggNOG" id="ENOG502Z7HP">
    <property type="taxonomic scope" value="Bacteria"/>
</dbReference>
<dbReference type="AlphaFoldDB" id="A3IMZ1"/>
<organism evidence="1 2">
    <name type="scientific">Crocosphaera chwakensis CCY0110</name>
    <dbReference type="NCBI Taxonomy" id="391612"/>
    <lineage>
        <taxon>Bacteria</taxon>
        <taxon>Bacillati</taxon>
        <taxon>Cyanobacteriota</taxon>
        <taxon>Cyanophyceae</taxon>
        <taxon>Oscillatoriophycideae</taxon>
        <taxon>Chroococcales</taxon>
        <taxon>Aphanothecaceae</taxon>
        <taxon>Crocosphaera</taxon>
        <taxon>Crocosphaera chwakensis</taxon>
    </lineage>
</organism>
<name>A3IMZ1_9CHRO</name>
<dbReference type="InterPro" id="IPR025893">
    <property type="entry name" value="Tocopherol_cyclase"/>
</dbReference>
<dbReference type="PANTHER" id="PTHR35309">
    <property type="match status" value="1"/>
</dbReference>
<dbReference type="PANTHER" id="PTHR35309:SF4">
    <property type="entry name" value="TOCOPHEROL CYCLASE"/>
    <property type="match status" value="1"/>
</dbReference>